<dbReference type="AlphaFoldDB" id="A0A2S7XUQ0"/>
<feature type="chain" id="PRO_5023548973" description="Arginine biosynthesis bifunctional protein ArgJ beta chain" evidence="9">
    <location>
        <begin position="187"/>
        <end position="403"/>
    </location>
</feature>
<keyword evidence="9" id="KW-0511">Multifunctional enzyme</keyword>
<proteinExistence type="inferred from homology"/>
<keyword evidence="9" id="KW-0963">Cytoplasm</keyword>
<evidence type="ECO:0000256" key="8">
    <source>
        <dbReference type="ARBA" id="ARBA00049439"/>
    </source>
</evidence>
<reference evidence="10 11" key="1">
    <citation type="submission" date="2018-01" db="EMBL/GenBank/DDBJ databases">
        <title>The complete genome sequence of Chromatium okenii LaCa, a purple sulfur bacterium with a turbulent life.</title>
        <authorList>
            <person name="Luedin S.M."/>
            <person name="Liechti N."/>
            <person name="Storelli N."/>
            <person name="Danza F."/>
            <person name="Wittwer M."/>
            <person name="Pothier J.F."/>
            <person name="Tonolla M.A."/>
        </authorList>
    </citation>
    <scope>NUCLEOTIDE SEQUENCE [LARGE SCALE GENOMIC DNA]</scope>
    <source>
        <strain evidence="10 11">LaCa</strain>
    </source>
</reference>
<feature type="binding site" evidence="9">
    <location>
        <position position="150"/>
    </location>
    <ligand>
        <name>substrate</name>
    </ligand>
</feature>
<dbReference type="GO" id="GO:0004042">
    <property type="term" value="F:L-glutamate N-acetyltransferase activity"/>
    <property type="evidence" value="ECO:0007669"/>
    <property type="project" value="UniProtKB-UniRule"/>
</dbReference>
<dbReference type="Gene3D" id="3.10.20.340">
    <property type="entry name" value="ArgJ beta chain, C-terminal domain"/>
    <property type="match status" value="1"/>
</dbReference>
<dbReference type="Pfam" id="PF01960">
    <property type="entry name" value="ArgJ"/>
    <property type="match status" value="1"/>
</dbReference>
<evidence type="ECO:0000256" key="3">
    <source>
        <dbReference type="ARBA" id="ARBA00022571"/>
    </source>
</evidence>
<name>A0A2S7XUQ0_9GAMM</name>
<dbReference type="CDD" id="cd02152">
    <property type="entry name" value="OAT"/>
    <property type="match status" value="1"/>
</dbReference>
<dbReference type="InterPro" id="IPR002813">
    <property type="entry name" value="Arg_biosynth_ArgJ"/>
</dbReference>
<evidence type="ECO:0000256" key="2">
    <source>
        <dbReference type="ARBA" id="ARBA00011475"/>
    </source>
</evidence>
<dbReference type="NCBIfam" id="NF003802">
    <property type="entry name" value="PRK05388.1"/>
    <property type="match status" value="1"/>
</dbReference>
<dbReference type="EC" id="2.3.1.1" evidence="9"/>
<dbReference type="FunFam" id="3.60.70.12:FF:000001">
    <property type="entry name" value="Arginine biosynthesis bifunctional protein ArgJ, chloroplastic"/>
    <property type="match status" value="1"/>
</dbReference>
<keyword evidence="11" id="KW-1185">Reference proteome</keyword>
<dbReference type="OrthoDB" id="9804242at2"/>
<dbReference type="PANTHER" id="PTHR23100">
    <property type="entry name" value="ARGININE BIOSYNTHESIS BIFUNCTIONAL PROTEIN ARGJ"/>
    <property type="match status" value="1"/>
</dbReference>
<dbReference type="FunFam" id="3.10.20.340:FF:000001">
    <property type="entry name" value="Arginine biosynthesis bifunctional protein ArgJ, chloroplastic"/>
    <property type="match status" value="1"/>
</dbReference>
<evidence type="ECO:0000313" key="11">
    <source>
        <dbReference type="Proteomes" id="UP000239936"/>
    </source>
</evidence>
<feature type="binding site" evidence="9">
    <location>
        <position position="187"/>
    </location>
    <ligand>
        <name>substrate</name>
    </ligand>
</feature>
<protein>
    <recommendedName>
        <fullName evidence="9">Arginine biosynthesis bifunctional protein ArgJ</fullName>
    </recommendedName>
    <domain>
        <recommendedName>
            <fullName evidence="9">Glutamate N-acetyltransferase</fullName>
            <ecNumber evidence="9">2.3.1.35</ecNumber>
        </recommendedName>
        <alternativeName>
            <fullName evidence="9">Ornithine acetyltransferase</fullName>
            <shortName evidence="9">OATase</shortName>
        </alternativeName>
        <alternativeName>
            <fullName evidence="9">Ornithine transacetylase</fullName>
        </alternativeName>
    </domain>
    <domain>
        <recommendedName>
            <fullName evidence="9">Amino-acid acetyltransferase</fullName>
            <ecNumber evidence="9">2.3.1.1</ecNumber>
        </recommendedName>
        <alternativeName>
            <fullName evidence="9">N-acetylglutamate synthase</fullName>
            <shortName evidence="9">AGSase</shortName>
        </alternativeName>
    </domain>
    <component>
        <recommendedName>
            <fullName evidence="9">Arginine biosynthesis bifunctional protein ArgJ alpha chain</fullName>
        </recommendedName>
    </component>
    <component>
        <recommendedName>
            <fullName evidence="9">Arginine biosynthesis bifunctional protein ArgJ beta chain</fullName>
        </recommendedName>
    </component>
</protein>
<dbReference type="GO" id="GO:0006526">
    <property type="term" value="P:L-arginine biosynthetic process"/>
    <property type="evidence" value="ECO:0007669"/>
    <property type="project" value="UniProtKB-UniRule"/>
</dbReference>
<evidence type="ECO:0000256" key="5">
    <source>
        <dbReference type="ARBA" id="ARBA00022679"/>
    </source>
</evidence>
<comment type="subunit">
    <text evidence="2 9">Heterotetramer of two alpha and two beta chains.</text>
</comment>
<organism evidence="10 11">
    <name type="scientific">Chromatium okenii</name>
    <dbReference type="NCBI Taxonomy" id="61644"/>
    <lineage>
        <taxon>Bacteria</taxon>
        <taxon>Pseudomonadati</taxon>
        <taxon>Pseudomonadota</taxon>
        <taxon>Gammaproteobacteria</taxon>
        <taxon>Chromatiales</taxon>
        <taxon>Chromatiaceae</taxon>
        <taxon>Chromatium</taxon>
    </lineage>
</organism>
<feature type="binding site" evidence="9">
    <location>
        <position position="403"/>
    </location>
    <ligand>
        <name>substrate</name>
    </ligand>
</feature>
<keyword evidence="7 9" id="KW-0012">Acyltransferase</keyword>
<keyword evidence="3 9" id="KW-0055">Arginine biosynthesis</keyword>
<dbReference type="SUPFAM" id="SSF56266">
    <property type="entry name" value="DmpA/ArgJ-like"/>
    <property type="match status" value="1"/>
</dbReference>
<evidence type="ECO:0000256" key="4">
    <source>
        <dbReference type="ARBA" id="ARBA00022605"/>
    </source>
</evidence>
<comment type="caution">
    <text evidence="10">The sequence shown here is derived from an EMBL/GenBank/DDBJ whole genome shotgun (WGS) entry which is preliminary data.</text>
</comment>
<dbReference type="EC" id="2.3.1.35" evidence="9"/>
<evidence type="ECO:0000313" key="10">
    <source>
        <dbReference type="EMBL" id="PQJ97243.1"/>
    </source>
</evidence>
<feature type="chain" id="PRO_5023548972" description="Arginine biosynthesis bifunctional protein ArgJ alpha chain" evidence="9">
    <location>
        <begin position="1"/>
        <end position="186"/>
    </location>
</feature>
<evidence type="ECO:0000256" key="6">
    <source>
        <dbReference type="ARBA" id="ARBA00022813"/>
    </source>
</evidence>
<comment type="function">
    <text evidence="9">Catalyzes two activities which are involved in the cyclic version of arginine biosynthesis: the synthesis of N-acetylglutamate from glutamate and acetyl-CoA as the acetyl donor, and of ornithine by transacetylation between N(2)-acetylornithine and glutamate.</text>
</comment>
<sequence>MSGVELSFLPVAGVQLATGAAGIRYHGRDDLLVLALAPGSSAAAVFTRNAFCAAPVTLARQHLATTAPRYLLINSGNANAGTGERGLVDAQASCAALAELTGCLSEQILPFSTGVIGEPLPVERLAAALPELLTRLDVSAWSLAARAIMTTDTVPKLVSRQFELNGQTATVTGIAKGAGMICPNMATMLAFIATDATVAPALLQRSLEQAVAGSFNAITIDGDTSTNDSCVLIASGALGNPLIDHAESAEYAALQTAVDAVCLELATAIVRDGEGATKLVTVRVEDAANVAEARQVAYTIAHSPLVKTALFASDPNWGRILAAVGRAGVTDLDIARVQIDLGDVRIVSNGGRSPDYTEAAGAAVMAVAEIVIRVILGRGAATAQVLTCDFSYDYVRINAEYRS</sequence>
<dbReference type="InterPro" id="IPR042195">
    <property type="entry name" value="ArgJ_beta_C"/>
</dbReference>
<dbReference type="HAMAP" id="MF_01106">
    <property type="entry name" value="ArgJ"/>
    <property type="match status" value="1"/>
</dbReference>
<dbReference type="GO" id="GO:0004358">
    <property type="term" value="F:L-glutamate N-acetyltransferase activity, acting on acetyl-L-ornithine as donor"/>
    <property type="evidence" value="ECO:0007669"/>
    <property type="project" value="UniProtKB-UniRule"/>
</dbReference>
<feature type="binding site" evidence="9">
    <location>
        <position position="176"/>
    </location>
    <ligand>
        <name>substrate</name>
    </ligand>
</feature>
<accession>A0A2S7XUQ0</accession>
<evidence type="ECO:0000256" key="1">
    <source>
        <dbReference type="ARBA" id="ARBA00006774"/>
    </source>
</evidence>
<feature type="active site" description="Nucleophile" evidence="9">
    <location>
        <position position="187"/>
    </location>
</feature>
<comment type="catalytic activity">
    <reaction evidence="9">
        <text>L-glutamate + acetyl-CoA = N-acetyl-L-glutamate + CoA + H(+)</text>
        <dbReference type="Rhea" id="RHEA:24292"/>
        <dbReference type="ChEBI" id="CHEBI:15378"/>
        <dbReference type="ChEBI" id="CHEBI:29985"/>
        <dbReference type="ChEBI" id="CHEBI:44337"/>
        <dbReference type="ChEBI" id="CHEBI:57287"/>
        <dbReference type="ChEBI" id="CHEBI:57288"/>
        <dbReference type="EC" id="2.3.1.1"/>
    </reaction>
</comment>
<comment type="catalytic activity">
    <reaction evidence="8 9">
        <text>N(2)-acetyl-L-ornithine + L-glutamate = N-acetyl-L-glutamate + L-ornithine</text>
        <dbReference type="Rhea" id="RHEA:15349"/>
        <dbReference type="ChEBI" id="CHEBI:29985"/>
        <dbReference type="ChEBI" id="CHEBI:44337"/>
        <dbReference type="ChEBI" id="CHEBI:46911"/>
        <dbReference type="ChEBI" id="CHEBI:57805"/>
        <dbReference type="EC" id="2.3.1.35"/>
    </reaction>
</comment>
<keyword evidence="6 9" id="KW-0068">Autocatalytic cleavage</keyword>
<dbReference type="EMBL" id="PPGH01000018">
    <property type="protein sequence ID" value="PQJ97243.1"/>
    <property type="molecule type" value="Genomic_DNA"/>
</dbReference>
<feature type="site" description="Involved in the stabilization of negative charge on the oxyanion by the formation of the oxyanion hole" evidence="9">
    <location>
        <position position="113"/>
    </location>
</feature>
<gene>
    <name evidence="9 10" type="primary">argJ</name>
    <name evidence="10" type="ORF">CXB77_04465</name>
</gene>
<comment type="subcellular location">
    <subcellularLocation>
        <location evidence="9">Cytoplasm</location>
    </subcellularLocation>
</comment>
<dbReference type="Gene3D" id="3.60.70.12">
    <property type="entry name" value="L-amino peptidase D-ALA esterase/amidase"/>
    <property type="match status" value="1"/>
</dbReference>
<dbReference type="InterPro" id="IPR016117">
    <property type="entry name" value="ArgJ-like_dom_sf"/>
</dbReference>
<evidence type="ECO:0000256" key="7">
    <source>
        <dbReference type="ARBA" id="ARBA00023315"/>
    </source>
</evidence>
<dbReference type="UniPathway" id="UPA00068">
    <property type="reaction ID" value="UER00106"/>
</dbReference>
<comment type="pathway">
    <text evidence="9">Amino-acid biosynthesis; L-arginine biosynthesis; N(2)-acetyl-L-ornithine from L-glutamate: step 1/4.</text>
</comment>
<dbReference type="GO" id="GO:0005737">
    <property type="term" value="C:cytoplasm"/>
    <property type="evidence" value="ECO:0007669"/>
    <property type="project" value="UniProtKB-SubCell"/>
</dbReference>
<evidence type="ECO:0000256" key="9">
    <source>
        <dbReference type="HAMAP-Rule" id="MF_01106"/>
    </source>
</evidence>
<feature type="site" description="Cleavage; by autolysis" evidence="9">
    <location>
        <begin position="186"/>
        <end position="187"/>
    </location>
</feature>
<dbReference type="NCBIfam" id="TIGR00120">
    <property type="entry name" value="ArgJ"/>
    <property type="match status" value="1"/>
</dbReference>
<dbReference type="PANTHER" id="PTHR23100:SF0">
    <property type="entry name" value="ARGININE BIOSYNTHESIS BIFUNCTIONAL PROTEIN ARGJ, MITOCHONDRIAL"/>
    <property type="match status" value="1"/>
</dbReference>
<keyword evidence="4 9" id="KW-0028">Amino-acid biosynthesis</keyword>
<feature type="binding site" evidence="9">
    <location>
        <position position="274"/>
    </location>
    <ligand>
        <name>substrate</name>
    </ligand>
</feature>
<dbReference type="GO" id="GO:0006592">
    <property type="term" value="P:ornithine biosynthetic process"/>
    <property type="evidence" value="ECO:0007669"/>
    <property type="project" value="TreeGrafter"/>
</dbReference>
<comment type="pathway">
    <text evidence="9">Amino-acid biosynthesis; L-arginine biosynthesis; L-ornithine and N-acetyl-L-glutamate from L-glutamate and N(2)-acetyl-L-ornithine (cyclic): step 1/1.</text>
</comment>
<comment type="similarity">
    <text evidence="1 9">Belongs to the ArgJ family.</text>
</comment>
<feature type="binding site" evidence="9">
    <location>
        <position position="398"/>
    </location>
    <ligand>
        <name>substrate</name>
    </ligand>
</feature>
<feature type="site" description="Involved in the stabilization of negative charge on the oxyanion by the formation of the oxyanion hole" evidence="9">
    <location>
        <position position="114"/>
    </location>
</feature>
<dbReference type="Proteomes" id="UP000239936">
    <property type="component" value="Unassembled WGS sequence"/>
</dbReference>
<keyword evidence="5 9" id="KW-0808">Transferase</keyword>